<feature type="transmembrane region" description="Helical" evidence="1">
    <location>
        <begin position="20"/>
        <end position="36"/>
    </location>
</feature>
<feature type="domain" description="CAAX prenyl protease 2/Lysostaphin resistance protein A-like" evidence="2">
    <location>
        <begin position="217"/>
        <end position="289"/>
    </location>
</feature>
<dbReference type="GO" id="GO:0006508">
    <property type="term" value="P:proteolysis"/>
    <property type="evidence" value="ECO:0007669"/>
    <property type="project" value="UniProtKB-KW"/>
</dbReference>
<feature type="transmembrane region" description="Helical" evidence="1">
    <location>
        <begin position="48"/>
        <end position="66"/>
    </location>
</feature>
<evidence type="ECO:0000256" key="1">
    <source>
        <dbReference type="SAM" id="Phobius"/>
    </source>
</evidence>
<feature type="transmembrane region" description="Helical" evidence="1">
    <location>
        <begin position="161"/>
        <end position="182"/>
    </location>
</feature>
<keyword evidence="3" id="KW-0378">Hydrolase</keyword>
<feature type="transmembrane region" description="Helical" evidence="1">
    <location>
        <begin position="235"/>
        <end position="253"/>
    </location>
</feature>
<dbReference type="eggNOG" id="COG1266">
    <property type="taxonomic scope" value="Bacteria"/>
</dbReference>
<keyword evidence="1" id="KW-0472">Membrane</keyword>
<evidence type="ECO:0000313" key="3">
    <source>
        <dbReference type="EMBL" id="EAY28023.1"/>
    </source>
</evidence>
<dbReference type="GO" id="GO:0080120">
    <property type="term" value="P:CAAX-box protein maturation"/>
    <property type="evidence" value="ECO:0007669"/>
    <property type="project" value="UniProtKB-ARBA"/>
</dbReference>
<dbReference type="EMBL" id="AAWS01000018">
    <property type="protein sequence ID" value="EAY28023.1"/>
    <property type="molecule type" value="Genomic_DNA"/>
</dbReference>
<dbReference type="AlphaFoldDB" id="A1ZNB2"/>
<keyword evidence="4" id="KW-1185">Reference proteome</keyword>
<dbReference type="RefSeq" id="WP_004155923.1">
    <property type="nucleotide sequence ID" value="NZ_AAWS01000018.1"/>
</dbReference>
<name>A1ZNB2_MICM2</name>
<keyword evidence="3" id="KW-0645">Protease</keyword>
<evidence type="ECO:0000313" key="4">
    <source>
        <dbReference type="Proteomes" id="UP000004095"/>
    </source>
</evidence>
<dbReference type="InterPro" id="IPR003675">
    <property type="entry name" value="Rce1/LyrA-like_dom"/>
</dbReference>
<feature type="transmembrane region" description="Helical" evidence="1">
    <location>
        <begin position="202"/>
        <end position="223"/>
    </location>
</feature>
<comment type="caution">
    <text evidence="3">The sequence shown here is derived from an EMBL/GenBank/DDBJ whole genome shotgun (WGS) entry which is preliminary data.</text>
</comment>
<dbReference type="Proteomes" id="UP000004095">
    <property type="component" value="Unassembled WGS sequence"/>
</dbReference>
<accession>A1ZNB2</accession>
<feature type="transmembrane region" description="Helical" evidence="1">
    <location>
        <begin position="119"/>
        <end position="140"/>
    </location>
</feature>
<keyword evidence="1" id="KW-0812">Transmembrane</keyword>
<dbReference type="OrthoDB" id="5525190at2"/>
<dbReference type="GO" id="GO:0004175">
    <property type="term" value="F:endopeptidase activity"/>
    <property type="evidence" value="ECO:0007669"/>
    <property type="project" value="UniProtKB-ARBA"/>
</dbReference>
<reference evidence="3 4" key="1">
    <citation type="submission" date="2007-01" db="EMBL/GenBank/DDBJ databases">
        <authorList>
            <person name="Haygood M."/>
            <person name="Podell S."/>
            <person name="Anderson C."/>
            <person name="Hopkinson B."/>
            <person name="Roe K."/>
            <person name="Barbeau K."/>
            <person name="Gaasterland T."/>
            <person name="Ferriera S."/>
            <person name="Johnson J."/>
            <person name="Kravitz S."/>
            <person name="Beeson K."/>
            <person name="Sutton G."/>
            <person name="Rogers Y.-H."/>
            <person name="Friedman R."/>
            <person name="Frazier M."/>
            <person name="Venter J.C."/>
        </authorList>
    </citation>
    <scope>NUCLEOTIDE SEQUENCE [LARGE SCALE GENOMIC DNA]</scope>
    <source>
        <strain evidence="3 4">ATCC 23134</strain>
    </source>
</reference>
<protein>
    <submittedName>
        <fullName evidence="3">Caax amino terminal protease family</fullName>
    </submittedName>
</protein>
<proteinExistence type="predicted"/>
<keyword evidence="1" id="KW-1133">Transmembrane helix</keyword>
<dbReference type="Pfam" id="PF02517">
    <property type="entry name" value="Rce1-like"/>
    <property type="match status" value="1"/>
</dbReference>
<sequence>MKKLFLYLKQFWQEAGNLPYLLMMGSWLAFVMWAFHLPFGHMSRQQGLIFQATAYFITIVLAAWGQRFFYAQAIQQRYLFWRWITLALAMLLIRKGFVYHRVWIKTQVPFSLQYIAEQLTVYSFRVLTFALPVCLIWYFFDRKNEPRLYGFSTKNFSPLPYLLLLLSFAPFIYWASTTPGFLLQYPMYKSNFAAAYLKINAWIPMLSFEALYGIDFVFVEVFFRGFLIILIGRYLGPRAIILAASLYCLFHLGKPVAETASSFFGGMLLGIFSYYSRSIYGGIILHLGVAYMMELFAFWQEG</sequence>
<evidence type="ECO:0000259" key="2">
    <source>
        <dbReference type="Pfam" id="PF02517"/>
    </source>
</evidence>
<organism evidence="3 4">
    <name type="scientific">Microscilla marina ATCC 23134</name>
    <dbReference type="NCBI Taxonomy" id="313606"/>
    <lineage>
        <taxon>Bacteria</taxon>
        <taxon>Pseudomonadati</taxon>
        <taxon>Bacteroidota</taxon>
        <taxon>Cytophagia</taxon>
        <taxon>Cytophagales</taxon>
        <taxon>Microscillaceae</taxon>
        <taxon>Microscilla</taxon>
    </lineage>
</organism>
<gene>
    <name evidence="3" type="ORF">M23134_02133</name>
</gene>
<feature type="transmembrane region" description="Helical" evidence="1">
    <location>
        <begin position="78"/>
        <end position="99"/>
    </location>
</feature>